<dbReference type="CDD" id="cd04369">
    <property type="entry name" value="Bromodomain"/>
    <property type="match status" value="1"/>
</dbReference>
<dbReference type="SMART" id="SM00297">
    <property type="entry name" value="BROMO"/>
    <property type="match status" value="1"/>
</dbReference>
<keyword evidence="3" id="KW-0804">Transcription</keyword>
<evidence type="ECO:0000313" key="9">
    <source>
        <dbReference type="Proteomes" id="UP001162131"/>
    </source>
</evidence>
<gene>
    <name evidence="8" type="ORF">BSTOLATCC_MIC3420</name>
</gene>
<dbReference type="PROSITE" id="PS50014">
    <property type="entry name" value="BROMODOMAIN_2"/>
    <property type="match status" value="1"/>
</dbReference>
<keyword evidence="1" id="KW-0805">Transcription regulation</keyword>
<dbReference type="InterPro" id="IPR036427">
    <property type="entry name" value="Bromodomain-like_sf"/>
</dbReference>
<sequence length="227" mass="26118">MDPQSKQDMPKKKSLAKEDSKKCLDLIKHLEKQNDAFLFLKPVDYKASGLDDYPLIIKRPMDLSTVKKKIKSEKYSSIKEVLADVNLIWENCKTYNQAGSPIYLQAEHMESKTKKYSEKHGLISNRPQKRPREETPAPQPEVSTSPEIISFEAKVDLAEKVRKSPNDILAEVVRIVENQCRKALEELDSERVQIKVDNLDKPTFERLWGLVNSQRDDDGKTVKKAKH</sequence>
<dbReference type="Gene3D" id="1.20.920.10">
    <property type="entry name" value="Bromodomain-like"/>
    <property type="match status" value="1"/>
</dbReference>
<evidence type="ECO:0000256" key="2">
    <source>
        <dbReference type="ARBA" id="ARBA00023117"/>
    </source>
</evidence>
<dbReference type="AlphaFoldDB" id="A0AAU9ICM5"/>
<reference evidence="8" key="1">
    <citation type="submission" date="2021-09" db="EMBL/GenBank/DDBJ databases">
        <authorList>
            <consortium name="AG Swart"/>
            <person name="Singh M."/>
            <person name="Singh A."/>
            <person name="Seah K."/>
            <person name="Emmerich C."/>
        </authorList>
    </citation>
    <scope>NUCLEOTIDE SEQUENCE</scope>
    <source>
        <strain evidence="8">ATCC30299</strain>
    </source>
</reference>
<keyword evidence="9" id="KW-1185">Reference proteome</keyword>
<dbReference type="Proteomes" id="UP001162131">
    <property type="component" value="Unassembled WGS sequence"/>
</dbReference>
<dbReference type="SUPFAM" id="SSF47370">
    <property type="entry name" value="Bromodomain"/>
    <property type="match status" value="1"/>
</dbReference>
<dbReference type="InterPro" id="IPR038336">
    <property type="entry name" value="NET_sf"/>
</dbReference>
<keyword evidence="2 4" id="KW-0103">Bromodomain</keyword>
<evidence type="ECO:0000256" key="4">
    <source>
        <dbReference type="PROSITE-ProRule" id="PRU00035"/>
    </source>
</evidence>
<dbReference type="PANTHER" id="PTHR45926">
    <property type="entry name" value="OSJNBA0053K19.4 PROTEIN"/>
    <property type="match status" value="1"/>
</dbReference>
<name>A0AAU9ICM5_9CILI</name>
<feature type="domain" description="NET" evidence="7">
    <location>
        <begin position="139"/>
        <end position="222"/>
    </location>
</feature>
<dbReference type="PRINTS" id="PR00503">
    <property type="entry name" value="BROMODOMAIN"/>
</dbReference>
<dbReference type="Pfam" id="PF00439">
    <property type="entry name" value="Bromodomain"/>
    <property type="match status" value="1"/>
</dbReference>
<feature type="region of interest" description="Disordered" evidence="5">
    <location>
        <begin position="114"/>
        <end position="145"/>
    </location>
</feature>
<evidence type="ECO:0000313" key="8">
    <source>
        <dbReference type="EMBL" id="CAG9311126.1"/>
    </source>
</evidence>
<evidence type="ECO:0000256" key="5">
    <source>
        <dbReference type="SAM" id="MobiDB-lite"/>
    </source>
</evidence>
<dbReference type="PROSITE" id="PS51525">
    <property type="entry name" value="NET"/>
    <property type="match status" value="1"/>
</dbReference>
<evidence type="ECO:0000259" key="6">
    <source>
        <dbReference type="PROSITE" id="PS50014"/>
    </source>
</evidence>
<feature type="domain" description="Bromo" evidence="6">
    <location>
        <begin position="31"/>
        <end position="103"/>
    </location>
</feature>
<dbReference type="EMBL" id="CAJZBQ010000004">
    <property type="protein sequence ID" value="CAG9311126.1"/>
    <property type="molecule type" value="Genomic_DNA"/>
</dbReference>
<dbReference type="Gene3D" id="1.20.1270.220">
    <property type="match status" value="1"/>
</dbReference>
<dbReference type="InterPro" id="IPR027353">
    <property type="entry name" value="NET_dom"/>
</dbReference>
<evidence type="ECO:0000259" key="7">
    <source>
        <dbReference type="PROSITE" id="PS51525"/>
    </source>
</evidence>
<dbReference type="Pfam" id="PF17035">
    <property type="entry name" value="BET"/>
    <property type="match status" value="1"/>
</dbReference>
<accession>A0AAU9ICM5</accession>
<dbReference type="InterPro" id="IPR001487">
    <property type="entry name" value="Bromodomain"/>
</dbReference>
<evidence type="ECO:0008006" key="10">
    <source>
        <dbReference type="Google" id="ProtNLM"/>
    </source>
</evidence>
<evidence type="ECO:0000256" key="3">
    <source>
        <dbReference type="ARBA" id="ARBA00023163"/>
    </source>
</evidence>
<organism evidence="8 9">
    <name type="scientific">Blepharisma stoltei</name>
    <dbReference type="NCBI Taxonomy" id="1481888"/>
    <lineage>
        <taxon>Eukaryota</taxon>
        <taxon>Sar</taxon>
        <taxon>Alveolata</taxon>
        <taxon>Ciliophora</taxon>
        <taxon>Postciliodesmatophora</taxon>
        <taxon>Heterotrichea</taxon>
        <taxon>Heterotrichida</taxon>
        <taxon>Blepharismidae</taxon>
        <taxon>Blepharisma</taxon>
    </lineage>
</organism>
<evidence type="ECO:0000256" key="1">
    <source>
        <dbReference type="ARBA" id="ARBA00023015"/>
    </source>
</evidence>
<proteinExistence type="predicted"/>
<protein>
    <recommendedName>
        <fullName evidence="10">Bromodomain testis-specific protein</fullName>
    </recommendedName>
</protein>
<comment type="caution">
    <text evidence="8">The sequence shown here is derived from an EMBL/GenBank/DDBJ whole genome shotgun (WGS) entry which is preliminary data.</text>
</comment>